<gene>
    <name evidence="1" type="ORF">QAD02_005665</name>
</gene>
<name>A0ACC2NU64_9HYME</name>
<sequence length="641" mass="73714">MKIMDVSTEDGECQIEKVVIADTEKEKQERMPFQTLGADSVVANKKRKSATSLGSTKAKLAKITKRTTKENSFKKSKNVISEEAHETVQNSDKKSESDASKESSKKGEQSEGQDSKNKKSTPGKGKTKKTEVKPQSNAITKFLKKVDPQENQARKIVVTAIIENDKNHLKTDEEKKIETKPEDGAKPEQNGVEEIAPTETANHQQDSEKKSNGELAGHPMETEEKSNDDDNQPMEIEKKTNGDVEENSESSKESVEVNESNGQKKSGLIGFNQSLKAIHASDACKSDNVDSDSDIISVSGDSHDCDSSRIDSDLKRTDCDDTDNKTNADRSMESTPKRNKLLDGPLKVKKLTPKQIERKMEIQKKKEMRQKQRLEREQKLQEERESRKKEKEDKKREREEKEKALKEQKKREKEIKEQRKAIDIELKQKEKEAREEDRRKREEAKEEERKRKEEEKLEAERKKQKAASNFVSFFVAKKPSEPKPSEEEKEIQNQNFMPFEIKADMRVAPVVRRALTSDEKSNLDNVLNSDVDKCRLYIRAIKDKKYNVGKSSKTWPFEACDDVLIIEDEAESANIIRANVPIEKHRAKLFLFEENRRPPYYGTWRKQSKFVKPRRPFAKDSVSSVFLYYGTPKYGISRRHR</sequence>
<evidence type="ECO:0000313" key="2">
    <source>
        <dbReference type="Proteomes" id="UP001239111"/>
    </source>
</evidence>
<proteinExistence type="predicted"/>
<comment type="caution">
    <text evidence="1">The sequence shown here is derived from an EMBL/GenBank/DDBJ whole genome shotgun (WGS) entry which is preliminary data.</text>
</comment>
<protein>
    <submittedName>
        <fullName evidence="1">Uncharacterized protein</fullName>
    </submittedName>
</protein>
<accession>A0ACC2NU64</accession>
<keyword evidence="2" id="KW-1185">Reference proteome</keyword>
<reference evidence="1" key="1">
    <citation type="submission" date="2023-04" db="EMBL/GenBank/DDBJ databases">
        <title>A chromosome-level genome assembly of the parasitoid wasp Eretmocerus hayati.</title>
        <authorList>
            <person name="Zhong Y."/>
            <person name="Liu S."/>
            <person name="Liu Y."/>
        </authorList>
    </citation>
    <scope>NUCLEOTIDE SEQUENCE</scope>
    <source>
        <strain evidence="1">ZJU_SS_LIU_2023</strain>
    </source>
</reference>
<organism evidence="1 2">
    <name type="scientific">Eretmocerus hayati</name>
    <dbReference type="NCBI Taxonomy" id="131215"/>
    <lineage>
        <taxon>Eukaryota</taxon>
        <taxon>Metazoa</taxon>
        <taxon>Ecdysozoa</taxon>
        <taxon>Arthropoda</taxon>
        <taxon>Hexapoda</taxon>
        <taxon>Insecta</taxon>
        <taxon>Pterygota</taxon>
        <taxon>Neoptera</taxon>
        <taxon>Endopterygota</taxon>
        <taxon>Hymenoptera</taxon>
        <taxon>Apocrita</taxon>
        <taxon>Proctotrupomorpha</taxon>
        <taxon>Chalcidoidea</taxon>
        <taxon>Aphelinidae</taxon>
        <taxon>Aphelininae</taxon>
        <taxon>Eretmocerus</taxon>
    </lineage>
</organism>
<dbReference type="Proteomes" id="UP001239111">
    <property type="component" value="Chromosome 3"/>
</dbReference>
<dbReference type="EMBL" id="CM056743">
    <property type="protein sequence ID" value="KAJ8674403.1"/>
    <property type="molecule type" value="Genomic_DNA"/>
</dbReference>
<evidence type="ECO:0000313" key="1">
    <source>
        <dbReference type="EMBL" id="KAJ8674403.1"/>
    </source>
</evidence>